<accession>A0A0F9QMN3</accession>
<protein>
    <submittedName>
        <fullName evidence="1">Uncharacterized protein</fullName>
    </submittedName>
</protein>
<dbReference type="EMBL" id="LAZR01001493">
    <property type="protein sequence ID" value="KKN43724.1"/>
    <property type="molecule type" value="Genomic_DNA"/>
</dbReference>
<evidence type="ECO:0000313" key="1">
    <source>
        <dbReference type="EMBL" id="KKN43724.1"/>
    </source>
</evidence>
<sequence length="290" mass="32162">MNKFKVALTAAGLFTLCTFANGDMIVSDSFESGDLYTTSAYGFKWLDTMTTSIVTADTEVFVTSPVTRPAPKTSRWEAKTGDHAMMLRYNAGRSWTEQRFVFDEPQPEIWMSFWLRVPTNYTHPKVKGASDNQKLFRLWMDGYGNKGDGTTLGMSFRGNGNGGSYFFAKIAGGGDKGKVPFISVPGDRGKWMHLIIHADSESTPGASDGVMEVWRKWEGDIAYTKTHDFKDQPIKLSSSVKGFTSGYLMGWANAVYPVDTEFLIDDFKLSTSSLLSTYLAPNSPSELSIK</sequence>
<organism evidence="1">
    <name type="scientific">marine sediment metagenome</name>
    <dbReference type="NCBI Taxonomy" id="412755"/>
    <lineage>
        <taxon>unclassified sequences</taxon>
        <taxon>metagenomes</taxon>
        <taxon>ecological metagenomes</taxon>
    </lineage>
</organism>
<gene>
    <name evidence="1" type="ORF">LCGC14_0700390</name>
</gene>
<dbReference type="AlphaFoldDB" id="A0A0F9QMN3"/>
<proteinExistence type="predicted"/>
<name>A0A0F9QMN3_9ZZZZ</name>
<comment type="caution">
    <text evidence="1">The sequence shown here is derived from an EMBL/GenBank/DDBJ whole genome shotgun (WGS) entry which is preliminary data.</text>
</comment>
<reference evidence="1" key="1">
    <citation type="journal article" date="2015" name="Nature">
        <title>Complex archaea that bridge the gap between prokaryotes and eukaryotes.</title>
        <authorList>
            <person name="Spang A."/>
            <person name="Saw J.H."/>
            <person name="Jorgensen S.L."/>
            <person name="Zaremba-Niedzwiedzka K."/>
            <person name="Martijn J."/>
            <person name="Lind A.E."/>
            <person name="van Eijk R."/>
            <person name="Schleper C."/>
            <person name="Guy L."/>
            <person name="Ettema T.J."/>
        </authorList>
    </citation>
    <scope>NUCLEOTIDE SEQUENCE</scope>
</reference>
<dbReference type="Gene3D" id="2.60.120.200">
    <property type="match status" value="1"/>
</dbReference>